<organism evidence="2 3">
    <name type="scientific">Chitinophaga terrae</name>
    <name type="common">ex Kim and Jung 2007</name>
    <dbReference type="NCBI Taxonomy" id="408074"/>
    <lineage>
        <taxon>Bacteria</taxon>
        <taxon>Pseudomonadati</taxon>
        <taxon>Bacteroidota</taxon>
        <taxon>Chitinophagia</taxon>
        <taxon>Chitinophagales</taxon>
        <taxon>Chitinophagaceae</taxon>
        <taxon>Chitinophaga</taxon>
    </lineage>
</organism>
<dbReference type="OrthoDB" id="995060at2"/>
<gene>
    <name evidence="2" type="ORF">SAMN05660909_03015</name>
</gene>
<evidence type="ECO:0000313" key="2">
    <source>
        <dbReference type="EMBL" id="SEA69764.1"/>
    </source>
</evidence>
<keyword evidence="3" id="KW-1185">Reference proteome</keyword>
<protein>
    <submittedName>
        <fullName evidence="2">Uncharacterized protein</fullName>
    </submittedName>
</protein>
<proteinExistence type="predicted"/>
<reference evidence="3" key="1">
    <citation type="submission" date="2016-10" db="EMBL/GenBank/DDBJ databases">
        <authorList>
            <person name="Varghese N."/>
            <person name="Submissions S."/>
        </authorList>
    </citation>
    <scope>NUCLEOTIDE SEQUENCE [LARGE SCALE GENOMIC DNA]</scope>
    <source>
        <strain evidence="3">DSM 23920</strain>
    </source>
</reference>
<dbReference type="EMBL" id="FNRL01000013">
    <property type="protein sequence ID" value="SEA69764.1"/>
    <property type="molecule type" value="Genomic_DNA"/>
</dbReference>
<sequence length="320" mass="37405">MEDNLAIILNNSNKTISKLQVLSAFFDEEIIYKIYLRSQVVHKLFETNPELDINKLELFHIQYTDSVIDLLRKIKADNEKNVSLLYDEIHLNEELIEKLNNAVFTEKSYELDKQRQSLKMNLSMRALFKTLSENTDEYPFSRNINAFSNRYAQDFFYDISADQMLALINFDTDKVYKNTHATIQKKLMGLLCKVDFKTEFFCGLRSGDLAVEIYRFLDLDRHYLYLPSKNLLLLCDLSTIPNIDWTNNLSKKARILQELNSKNDLLESRAKLIKTRLPEPVKAVLSEYHEKISEVDFLQKIGNYDVQTNILKAMLNTDGL</sequence>
<dbReference type="RefSeq" id="WP_089762761.1">
    <property type="nucleotide sequence ID" value="NZ_BKAT01000046.1"/>
</dbReference>
<feature type="coiled-coil region" evidence="1">
    <location>
        <begin position="249"/>
        <end position="276"/>
    </location>
</feature>
<dbReference type="Proteomes" id="UP000199656">
    <property type="component" value="Unassembled WGS sequence"/>
</dbReference>
<accession>A0A1H4DAM3</accession>
<dbReference type="STRING" id="408074.SAMN05660909_03015"/>
<evidence type="ECO:0000313" key="3">
    <source>
        <dbReference type="Proteomes" id="UP000199656"/>
    </source>
</evidence>
<dbReference type="AlphaFoldDB" id="A0A1H4DAM3"/>
<keyword evidence="1" id="KW-0175">Coiled coil</keyword>
<name>A0A1H4DAM3_9BACT</name>
<evidence type="ECO:0000256" key="1">
    <source>
        <dbReference type="SAM" id="Coils"/>
    </source>
</evidence>